<keyword evidence="2" id="KW-1185">Reference proteome</keyword>
<proteinExistence type="predicted"/>
<gene>
    <name evidence="1" type="ORF">KHU32_02065</name>
</gene>
<evidence type="ECO:0000313" key="1">
    <source>
        <dbReference type="EMBL" id="MBS7809704.1"/>
    </source>
</evidence>
<dbReference type="EMBL" id="JAHCDA010000001">
    <property type="protein sequence ID" value="MBS7809704.1"/>
    <property type="molecule type" value="Genomic_DNA"/>
</dbReference>
<accession>A0ABS5Q7Q4</accession>
<reference evidence="1 2" key="1">
    <citation type="submission" date="2021-05" db="EMBL/GenBank/DDBJ databases">
        <title>Roseococcus sp. XZZS9, whole genome shotgun sequencing project.</title>
        <authorList>
            <person name="Zhao G."/>
            <person name="Shen L."/>
        </authorList>
    </citation>
    <scope>NUCLEOTIDE SEQUENCE [LARGE SCALE GENOMIC DNA]</scope>
    <source>
        <strain evidence="1 2">XZZS9</strain>
    </source>
</reference>
<name>A0ABS5Q7Q4_9PROT</name>
<dbReference type="SUPFAM" id="SSF143100">
    <property type="entry name" value="TTHA1013/TTHA0281-like"/>
    <property type="match status" value="1"/>
</dbReference>
<organism evidence="1 2">
    <name type="scientific">Roseococcus pinisoli</name>
    <dbReference type="NCBI Taxonomy" id="2835040"/>
    <lineage>
        <taxon>Bacteria</taxon>
        <taxon>Pseudomonadati</taxon>
        <taxon>Pseudomonadota</taxon>
        <taxon>Alphaproteobacteria</taxon>
        <taxon>Acetobacterales</taxon>
        <taxon>Roseomonadaceae</taxon>
        <taxon>Roseococcus</taxon>
    </lineage>
</organism>
<dbReference type="InterPro" id="IPR035069">
    <property type="entry name" value="TTHA1013/TTHA0281-like"/>
</dbReference>
<sequence length="76" mass="8318">MNETVSYPAELVDRVDGVTVSFPDFPGVQAWGADEKEALRNGAEALQTAVWNALNDGMILPEPSEPRERPVVSVMF</sequence>
<dbReference type="RefSeq" id="WP_213668377.1">
    <property type="nucleotide sequence ID" value="NZ_JAHCDA010000001.1"/>
</dbReference>
<protein>
    <submittedName>
        <fullName evidence="1">Type II toxin-antitoxin system HicB family antitoxin</fullName>
    </submittedName>
</protein>
<dbReference type="Proteomes" id="UP000766336">
    <property type="component" value="Unassembled WGS sequence"/>
</dbReference>
<evidence type="ECO:0000313" key="2">
    <source>
        <dbReference type="Proteomes" id="UP000766336"/>
    </source>
</evidence>
<dbReference type="Gene3D" id="3.30.160.250">
    <property type="match status" value="1"/>
</dbReference>
<comment type="caution">
    <text evidence="1">The sequence shown here is derived from an EMBL/GenBank/DDBJ whole genome shotgun (WGS) entry which is preliminary data.</text>
</comment>